<accession>A0A5J4ULM4</accession>
<sequence length="98" mass="11715">MVTNYDFPIKIEADDRRYIVCRCKAVHRDDVEYFTLLSNEILKVGTKESFHSLMRKRYYQGITFIIRRCNPIKLLSVQGRFRQEDQDVKEDANDSINH</sequence>
<comment type="caution">
    <text evidence="1">The sequence shown here is derived from an EMBL/GenBank/DDBJ whole genome shotgun (WGS) entry which is preliminary data.</text>
</comment>
<evidence type="ECO:0000313" key="2">
    <source>
        <dbReference type="Proteomes" id="UP000324800"/>
    </source>
</evidence>
<dbReference type="Proteomes" id="UP000324800">
    <property type="component" value="Unassembled WGS sequence"/>
</dbReference>
<reference evidence="1 2" key="1">
    <citation type="submission" date="2019-03" db="EMBL/GenBank/DDBJ databases">
        <title>Single cell metagenomics reveals metabolic interactions within the superorganism composed of flagellate Streblomastix strix and complex community of Bacteroidetes bacteria on its surface.</title>
        <authorList>
            <person name="Treitli S.C."/>
            <person name="Kolisko M."/>
            <person name="Husnik F."/>
            <person name="Keeling P."/>
            <person name="Hampl V."/>
        </authorList>
    </citation>
    <scope>NUCLEOTIDE SEQUENCE [LARGE SCALE GENOMIC DNA]</scope>
    <source>
        <strain evidence="1">ST1C</strain>
    </source>
</reference>
<gene>
    <name evidence="1" type="ORF">EZS28_033300</name>
</gene>
<name>A0A5J4ULM4_9EUKA</name>
<dbReference type="AlphaFoldDB" id="A0A5J4ULM4"/>
<protein>
    <submittedName>
        <fullName evidence="1">Uncharacterized protein</fullName>
    </submittedName>
</protein>
<organism evidence="1 2">
    <name type="scientific">Streblomastix strix</name>
    <dbReference type="NCBI Taxonomy" id="222440"/>
    <lineage>
        <taxon>Eukaryota</taxon>
        <taxon>Metamonada</taxon>
        <taxon>Preaxostyla</taxon>
        <taxon>Oxymonadida</taxon>
        <taxon>Streblomastigidae</taxon>
        <taxon>Streblomastix</taxon>
    </lineage>
</organism>
<dbReference type="EMBL" id="SNRW01014709">
    <property type="protein sequence ID" value="KAA6371173.1"/>
    <property type="molecule type" value="Genomic_DNA"/>
</dbReference>
<proteinExistence type="predicted"/>
<evidence type="ECO:0000313" key="1">
    <source>
        <dbReference type="EMBL" id="KAA6371173.1"/>
    </source>
</evidence>